<keyword evidence="2" id="KW-1185">Reference proteome</keyword>
<reference evidence="2" key="1">
    <citation type="submission" date="2017-11" db="EMBL/GenBank/DDBJ databases">
        <authorList>
            <person name="Lima N.C."/>
            <person name="Parody-Merino A.M."/>
            <person name="Battley P.F."/>
            <person name="Fidler A.E."/>
            <person name="Prosdocimi F."/>
        </authorList>
    </citation>
    <scope>NUCLEOTIDE SEQUENCE [LARGE SCALE GENOMIC DNA]</scope>
</reference>
<dbReference type="OrthoDB" id="3230070at2759"/>
<sequence>MVDKGRASDIIYLDLCEEFDTVPHDIFVSKLKRHGFDGWITRCTRSWLNGHAQRVAVNGSMSKCGIECMLSKLAYDTKLCGAVDILEGRDARIGLRAQKANHFLGHIKRSMASWSRDVILPLLRSDETPPGVLYPAPTQEGHGLVGANPEEGHKDNQRARVPLLCKQSERLGVVQLGEEKAPGRPYSSLPVLKEGL</sequence>
<reference evidence="2" key="2">
    <citation type="submission" date="2017-12" db="EMBL/GenBank/DDBJ databases">
        <title>Genome sequence of the Bar-tailed Godwit (Limosa lapponica baueri).</title>
        <authorList>
            <person name="Lima N.C.B."/>
            <person name="Parody-Merino A.M."/>
            <person name="Battley P.F."/>
            <person name="Fidler A.E."/>
            <person name="Prosdocimi F."/>
        </authorList>
    </citation>
    <scope>NUCLEOTIDE SEQUENCE [LARGE SCALE GENOMIC DNA]</scope>
</reference>
<evidence type="ECO:0000313" key="1">
    <source>
        <dbReference type="EMBL" id="PKU47355.1"/>
    </source>
</evidence>
<dbReference type="Proteomes" id="UP000233556">
    <property type="component" value="Unassembled WGS sequence"/>
</dbReference>
<evidence type="ECO:0008006" key="3">
    <source>
        <dbReference type="Google" id="ProtNLM"/>
    </source>
</evidence>
<accession>A0A2I0UMT7</accession>
<dbReference type="AlphaFoldDB" id="A0A2I0UMT7"/>
<evidence type="ECO:0000313" key="2">
    <source>
        <dbReference type="Proteomes" id="UP000233556"/>
    </source>
</evidence>
<dbReference type="EMBL" id="KZ505680">
    <property type="protein sequence ID" value="PKU47355.1"/>
    <property type="molecule type" value="Genomic_DNA"/>
</dbReference>
<protein>
    <recommendedName>
        <fullName evidence="3">Rna-directed dna polymerase from mobile element jockey-like</fullName>
    </recommendedName>
</protein>
<organism evidence="1 2">
    <name type="scientific">Limosa lapponica baueri</name>
    <dbReference type="NCBI Taxonomy" id="1758121"/>
    <lineage>
        <taxon>Eukaryota</taxon>
        <taxon>Metazoa</taxon>
        <taxon>Chordata</taxon>
        <taxon>Craniata</taxon>
        <taxon>Vertebrata</taxon>
        <taxon>Euteleostomi</taxon>
        <taxon>Archelosauria</taxon>
        <taxon>Archosauria</taxon>
        <taxon>Dinosauria</taxon>
        <taxon>Saurischia</taxon>
        <taxon>Theropoda</taxon>
        <taxon>Coelurosauria</taxon>
        <taxon>Aves</taxon>
        <taxon>Neognathae</taxon>
        <taxon>Neoaves</taxon>
        <taxon>Charadriiformes</taxon>
        <taxon>Scolopacidae</taxon>
        <taxon>Limosa</taxon>
    </lineage>
</organism>
<name>A0A2I0UMT7_LIMLA</name>
<proteinExistence type="predicted"/>
<gene>
    <name evidence="1" type="ORF">llap_2322</name>
</gene>